<keyword evidence="4" id="KW-1185">Reference proteome</keyword>
<protein>
    <submittedName>
        <fullName evidence="3">PCBP3 protein</fullName>
    </submittedName>
</protein>
<dbReference type="GO" id="GO:0003723">
    <property type="term" value="F:RNA binding"/>
    <property type="evidence" value="ECO:0007669"/>
    <property type="project" value="UniProtKB-UniRule"/>
</dbReference>
<organism evidence="3 4">
    <name type="scientific">Symbiodinium necroappetens</name>
    <dbReference type="NCBI Taxonomy" id="1628268"/>
    <lineage>
        <taxon>Eukaryota</taxon>
        <taxon>Sar</taxon>
        <taxon>Alveolata</taxon>
        <taxon>Dinophyceae</taxon>
        <taxon>Suessiales</taxon>
        <taxon>Symbiodiniaceae</taxon>
        <taxon>Symbiodinium</taxon>
    </lineage>
</organism>
<name>A0A812XW35_9DINO</name>
<feature type="domain" description="K Homology" evidence="2">
    <location>
        <begin position="5"/>
        <end position="76"/>
    </location>
</feature>
<sequence length="102" mass="10747">MEAPGGLKMGILIPSNDAGRLIGKQGAGLRQVREMSQCNIKLGQDPDSQGNRRCDISGPTVEHIASAVHAVATRIFEPGGETAQCKLFVAFPNEYVGAVIGK</sequence>
<evidence type="ECO:0000259" key="2">
    <source>
        <dbReference type="SMART" id="SM00322"/>
    </source>
</evidence>
<dbReference type="AlphaFoldDB" id="A0A812XW35"/>
<dbReference type="SUPFAM" id="SSF54791">
    <property type="entry name" value="Eukaryotic type KH-domain (KH-domain type I)"/>
    <property type="match status" value="1"/>
</dbReference>
<dbReference type="EMBL" id="CAJNJA010039298">
    <property type="protein sequence ID" value="CAE7755399.1"/>
    <property type="molecule type" value="Genomic_DNA"/>
</dbReference>
<proteinExistence type="predicted"/>
<dbReference type="InterPro" id="IPR004088">
    <property type="entry name" value="KH_dom_type_1"/>
</dbReference>
<dbReference type="CDD" id="cd00105">
    <property type="entry name" value="KH-I"/>
    <property type="match status" value="1"/>
</dbReference>
<dbReference type="Pfam" id="PF00013">
    <property type="entry name" value="KH_1"/>
    <property type="match status" value="1"/>
</dbReference>
<reference evidence="3" key="1">
    <citation type="submission" date="2021-02" db="EMBL/GenBank/DDBJ databases">
        <authorList>
            <person name="Dougan E. K."/>
            <person name="Rhodes N."/>
            <person name="Thang M."/>
            <person name="Chan C."/>
        </authorList>
    </citation>
    <scope>NUCLEOTIDE SEQUENCE</scope>
</reference>
<dbReference type="Proteomes" id="UP000601435">
    <property type="component" value="Unassembled WGS sequence"/>
</dbReference>
<accession>A0A812XW35</accession>
<evidence type="ECO:0000256" key="1">
    <source>
        <dbReference type="PROSITE-ProRule" id="PRU00117"/>
    </source>
</evidence>
<evidence type="ECO:0000313" key="4">
    <source>
        <dbReference type="Proteomes" id="UP000601435"/>
    </source>
</evidence>
<gene>
    <name evidence="3" type="primary">PCBP3</name>
    <name evidence="3" type="ORF">SNEC2469_LOCUS21933</name>
</gene>
<feature type="non-terminal residue" evidence="3">
    <location>
        <position position="1"/>
    </location>
</feature>
<dbReference type="InterPro" id="IPR004087">
    <property type="entry name" value="KH_dom"/>
</dbReference>
<comment type="caution">
    <text evidence="3">The sequence shown here is derived from an EMBL/GenBank/DDBJ whole genome shotgun (WGS) entry which is preliminary data.</text>
</comment>
<dbReference type="InterPro" id="IPR036612">
    <property type="entry name" value="KH_dom_type_1_sf"/>
</dbReference>
<keyword evidence="1" id="KW-0694">RNA-binding</keyword>
<dbReference type="Gene3D" id="3.30.310.210">
    <property type="match status" value="1"/>
</dbReference>
<dbReference type="PROSITE" id="PS50084">
    <property type="entry name" value="KH_TYPE_1"/>
    <property type="match status" value="1"/>
</dbReference>
<evidence type="ECO:0000313" key="3">
    <source>
        <dbReference type="EMBL" id="CAE7755399.1"/>
    </source>
</evidence>
<dbReference type="SMART" id="SM00322">
    <property type="entry name" value="KH"/>
    <property type="match status" value="1"/>
</dbReference>
<dbReference type="OrthoDB" id="441329at2759"/>